<dbReference type="RefSeq" id="WP_179538156.1">
    <property type="nucleotide sequence ID" value="NZ_JACBYV010000001.1"/>
</dbReference>
<evidence type="ECO:0000313" key="2">
    <source>
        <dbReference type="Proteomes" id="UP000578688"/>
    </source>
</evidence>
<accession>A0A7Y9XML2</accession>
<dbReference type="AlphaFoldDB" id="A0A7Y9XML2"/>
<comment type="caution">
    <text evidence="1">The sequence shown here is derived from an EMBL/GenBank/DDBJ whole genome shotgun (WGS) entry which is preliminary data.</text>
</comment>
<proteinExistence type="predicted"/>
<name>A0A7Y9XML2_9GAMM</name>
<protein>
    <submittedName>
        <fullName evidence="1">Uncharacterized protein</fullName>
    </submittedName>
</protein>
<gene>
    <name evidence="1" type="ORF">FHR27_001384</name>
</gene>
<organism evidence="1 2">
    <name type="scientific">Phytopseudomonas flavescens</name>
    <dbReference type="NCBI Taxonomy" id="29435"/>
    <lineage>
        <taxon>Bacteria</taxon>
        <taxon>Pseudomonadati</taxon>
        <taxon>Pseudomonadota</taxon>
        <taxon>Gammaproteobacteria</taxon>
        <taxon>Pseudomonadales</taxon>
        <taxon>Pseudomonadaceae</taxon>
        <taxon>Phytopseudomonas</taxon>
    </lineage>
</organism>
<evidence type="ECO:0000313" key="1">
    <source>
        <dbReference type="EMBL" id="NYH72774.1"/>
    </source>
</evidence>
<dbReference type="EMBL" id="JACBYV010000001">
    <property type="protein sequence ID" value="NYH72774.1"/>
    <property type="molecule type" value="Genomic_DNA"/>
</dbReference>
<keyword evidence="2" id="KW-1185">Reference proteome</keyword>
<dbReference type="Proteomes" id="UP000578688">
    <property type="component" value="Unassembled WGS sequence"/>
</dbReference>
<sequence>MSINLENPVFTASTISEIDTLEALNRLFDIEYGHVFIKDTYHRPLRSYNLINSDARCQFLKHSRCCDTAHQRGYVVETTENKLVLIGHCCALKHLGLDDEQVQNDFKRLTAAEKDALRRQRVQALLERREELTLCAKDLLKAFKHLQAEASSVLEMLPAELLPVLVDRWKRNALKVMWEYMTIKHGRDERGRAITEKAWYPHECGTLRGLGAWLQFDETTHLQQLYEFLRQFKSIPLKVALSNAELASAEAVLSSISALDLMARELELQRKLIAEFCALGNLIIQVQLFANRDLRARVVEAVHRIAGQPLTISANRFVDAIDEAIRTQYKAAGIRIAT</sequence>
<reference evidence="1 2" key="1">
    <citation type="submission" date="2020-07" db="EMBL/GenBank/DDBJ databases">
        <title>Genomic analyses of the natural microbiome of Caenorhabditis elegans.</title>
        <authorList>
            <person name="Samuel B."/>
        </authorList>
    </citation>
    <scope>NUCLEOTIDE SEQUENCE [LARGE SCALE GENOMIC DNA]</scope>
    <source>
        <strain evidence="1 2">BIGb0408</strain>
    </source>
</reference>